<dbReference type="OrthoDB" id="3641178at2759"/>
<feature type="compositionally biased region" description="Polar residues" evidence="1">
    <location>
        <begin position="262"/>
        <end position="271"/>
    </location>
</feature>
<keyword evidence="3" id="KW-1185">Reference proteome</keyword>
<comment type="caution">
    <text evidence="2">The sequence shown here is derived from an EMBL/GenBank/DDBJ whole genome shotgun (WGS) entry which is preliminary data.</text>
</comment>
<dbReference type="Proteomes" id="UP000631181">
    <property type="component" value="Unassembled WGS sequence"/>
</dbReference>
<organism evidence="2 3">
    <name type="scientific">Penicillium ucsense</name>
    <dbReference type="NCBI Taxonomy" id="2839758"/>
    <lineage>
        <taxon>Eukaryota</taxon>
        <taxon>Fungi</taxon>
        <taxon>Dikarya</taxon>
        <taxon>Ascomycota</taxon>
        <taxon>Pezizomycotina</taxon>
        <taxon>Eurotiomycetes</taxon>
        <taxon>Eurotiomycetidae</taxon>
        <taxon>Eurotiales</taxon>
        <taxon>Aspergillaceae</taxon>
        <taxon>Penicillium</taxon>
    </lineage>
</organism>
<protein>
    <submittedName>
        <fullName evidence="2">Uncharacterized protein</fullName>
    </submittedName>
</protein>
<feature type="region of interest" description="Disordered" evidence="1">
    <location>
        <begin position="1"/>
        <end position="23"/>
    </location>
</feature>
<gene>
    <name evidence="2" type="ORF">PECM_007031</name>
</gene>
<name>A0A8J8W0B1_9EURO</name>
<feature type="region of interest" description="Disordered" evidence="1">
    <location>
        <begin position="131"/>
        <end position="154"/>
    </location>
</feature>
<feature type="compositionally biased region" description="Basic and acidic residues" evidence="1">
    <location>
        <begin position="381"/>
        <end position="392"/>
    </location>
</feature>
<evidence type="ECO:0000256" key="1">
    <source>
        <dbReference type="SAM" id="MobiDB-lite"/>
    </source>
</evidence>
<proteinExistence type="predicted"/>
<dbReference type="AlphaFoldDB" id="A0A8J8W0B1"/>
<feature type="region of interest" description="Disordered" evidence="1">
    <location>
        <begin position="316"/>
        <end position="336"/>
    </location>
</feature>
<feature type="region of interest" description="Disordered" evidence="1">
    <location>
        <begin position="221"/>
        <end position="278"/>
    </location>
</feature>
<feature type="region of interest" description="Disordered" evidence="1">
    <location>
        <begin position="461"/>
        <end position="485"/>
    </location>
</feature>
<feature type="compositionally biased region" description="Basic and acidic residues" evidence="1">
    <location>
        <begin position="145"/>
        <end position="154"/>
    </location>
</feature>
<accession>A0A8J8W0B1</accession>
<evidence type="ECO:0000313" key="2">
    <source>
        <dbReference type="EMBL" id="KAF7715390.1"/>
    </source>
</evidence>
<reference evidence="2" key="1">
    <citation type="journal article" date="2020" name="Front. Microbiol.">
        <title>Gene regulatory networks of Penicillium echinulatum 2HH and Penicillium oxalicum 114-2 inferred by a computational biology approach.</title>
        <authorList>
            <person name="Lenz A.R."/>
            <person name="Galan-Vasquez E."/>
            <person name="Balbinot E."/>
            <person name="De Abreu F.P."/>
            <person name="De Oliveira N.S."/>
            <person name="Da Rosa L.O."/>
            <person name="De Avila E Silva S."/>
            <person name="Camassola M."/>
            <person name="Dillon A.J.P."/>
            <person name="Perez-Rueda E."/>
        </authorList>
    </citation>
    <scope>NUCLEOTIDE SEQUENCE</scope>
    <source>
        <strain evidence="2">S1M29</strain>
    </source>
</reference>
<evidence type="ECO:0000313" key="3">
    <source>
        <dbReference type="Proteomes" id="UP000631181"/>
    </source>
</evidence>
<feature type="region of interest" description="Disordered" evidence="1">
    <location>
        <begin position="355"/>
        <end position="404"/>
    </location>
</feature>
<sequence>MYGLGPNASFAFPSKPPPPKTPKEWEAVLQEVKQLYQNRQYKQCAARATDLLAATKGNNPEPIYESYLAFHAAVSFEYLGSTAHLFSSKKVTFLESALNSFLDCLSTLPTSTELPTKVNRVGATPPAREKVVALPSSPHTPPNRVEPERERTKTRETIWETASFDDLQRLIAKSLATQQATAREYAEYAQRVRAFAVEHRDESPFVRACLASTEGLERHPLFRLKLPSPSSDRQHPSTPKKALMPSPLKITKPDESGRVQPTLESPGSGTPTKPGKRHSVDWSLSALLLDSFLDEDPVIDVPDVQAKAELPGGAKLFLPRLNSNPQTPALDRFPYGRPDSSTLGIFDKLVHVPDAHQDDESDMPSTPCPSPRVRRQAPGRARSEQTVHDGHVQKASGSETPLDPVQMARTVKFNRHVEQVRSHIKDTVSELRVHLDRVLDIQHTRRARKMQRAQSFWSFTPAGSAEETEEAAPRESSLDAFGNPVNNETKEERIARLRAGGWKTVGLRNPESAWKGPHYYKEFCNMVLNELTLQE</sequence>
<dbReference type="EMBL" id="WIWV01000060">
    <property type="protein sequence ID" value="KAF7715390.1"/>
    <property type="molecule type" value="Genomic_DNA"/>
</dbReference>